<evidence type="ECO:0000313" key="1">
    <source>
        <dbReference type="Proteomes" id="UP000887569"/>
    </source>
</evidence>
<sequence>SLQSYEYSCKSSPNEIIKYTDRRKYPRAAFAKADRDESFPAYFPQHIFYGISHVALMLMSGTENCKFSGLILTSQISKSSHPIKRIARHTETPNSENTATTLDGSHRTTSSLDHLCAPILAKNMWRSL</sequence>
<dbReference type="Proteomes" id="UP000887569">
    <property type="component" value="Unplaced"/>
</dbReference>
<dbReference type="WBParaSite" id="PgR100X_g022_t01">
    <property type="protein sequence ID" value="PgR100X_g022_t01"/>
    <property type="gene ID" value="PgR100X_g022"/>
</dbReference>
<reference evidence="2" key="1">
    <citation type="submission" date="2022-11" db="UniProtKB">
        <authorList>
            <consortium name="WormBaseParasite"/>
        </authorList>
    </citation>
    <scope>IDENTIFICATION</scope>
</reference>
<evidence type="ECO:0000313" key="2">
    <source>
        <dbReference type="WBParaSite" id="PgR100X_g022_t01"/>
    </source>
</evidence>
<name>A0A915C7L2_PARUN</name>
<accession>A0A915C7L2</accession>
<keyword evidence="1" id="KW-1185">Reference proteome</keyword>
<organism evidence="1 2">
    <name type="scientific">Parascaris univalens</name>
    <name type="common">Nematode worm</name>
    <dbReference type="NCBI Taxonomy" id="6257"/>
    <lineage>
        <taxon>Eukaryota</taxon>
        <taxon>Metazoa</taxon>
        <taxon>Ecdysozoa</taxon>
        <taxon>Nematoda</taxon>
        <taxon>Chromadorea</taxon>
        <taxon>Rhabditida</taxon>
        <taxon>Spirurina</taxon>
        <taxon>Ascaridomorpha</taxon>
        <taxon>Ascaridoidea</taxon>
        <taxon>Ascarididae</taxon>
        <taxon>Parascaris</taxon>
    </lineage>
</organism>
<dbReference type="AlphaFoldDB" id="A0A915C7L2"/>
<protein>
    <submittedName>
        <fullName evidence="2">Uncharacterized protein</fullName>
    </submittedName>
</protein>
<proteinExistence type="predicted"/>